<dbReference type="Proteomes" id="UP000282386">
    <property type="component" value="Chromosome"/>
</dbReference>
<dbReference type="EMBL" id="LR134479">
    <property type="protein sequence ID" value="VEI24267.1"/>
    <property type="molecule type" value="Genomic_DNA"/>
</dbReference>
<reference evidence="1 2" key="1">
    <citation type="submission" date="2018-12" db="EMBL/GenBank/DDBJ databases">
        <authorList>
            <consortium name="Pathogen Informatics"/>
        </authorList>
    </citation>
    <scope>NUCLEOTIDE SEQUENCE [LARGE SCALE GENOMIC DNA]</scope>
    <source>
        <strain evidence="1 2">NCTC10207</strain>
    </source>
</reference>
<name>A0A7Z9A698_9MICC</name>
<accession>A0A7Z9A698</accession>
<sequence length="173" mass="20084">MNSQDVFEGLDTLMDSFIGGESSYQEISYFINESISGRDIDILDLLHEYIEDGIKNKDGDRIEFCIVLSGLLKKDKFLLNVYKQLLCEGWHSRQEDIVDIIDYYGDASAVPVLIKCFDLKYDWLALNSFYSFHRKLMWTIRKVDSKNYKETLRSVSKKVSPKLKAELNQCIGK</sequence>
<evidence type="ECO:0000313" key="1">
    <source>
        <dbReference type="EMBL" id="VEI24267.1"/>
    </source>
</evidence>
<proteinExistence type="predicted"/>
<dbReference type="AlphaFoldDB" id="A0A7Z9A698"/>
<evidence type="ECO:0000313" key="2">
    <source>
        <dbReference type="Proteomes" id="UP000282386"/>
    </source>
</evidence>
<dbReference type="RefSeq" id="WP_126500911.1">
    <property type="nucleotide sequence ID" value="NZ_CAJPQC010000024.1"/>
</dbReference>
<protein>
    <submittedName>
        <fullName evidence="1">Uncharacterized protein</fullName>
    </submittedName>
</protein>
<organism evidence="1 2">
    <name type="scientific">Rothia aeria</name>
    <dbReference type="NCBI Taxonomy" id="172042"/>
    <lineage>
        <taxon>Bacteria</taxon>
        <taxon>Bacillati</taxon>
        <taxon>Actinomycetota</taxon>
        <taxon>Actinomycetes</taxon>
        <taxon>Micrococcales</taxon>
        <taxon>Micrococcaceae</taxon>
        <taxon>Rothia</taxon>
    </lineage>
</organism>
<gene>
    <name evidence="1" type="ORF">NCTC10207_01996</name>
</gene>